<evidence type="ECO:0000313" key="2">
    <source>
        <dbReference type="Proteomes" id="UP000106287"/>
    </source>
</evidence>
<sequence>MSCPECVCGLVFIISEGGYRLSSVTSKGYKQEELGRHPIVPETGLDSFSSQATYVYRLNVHFPVDLDEGWGHSLFEIRKSAFEHGLSPMVCSQHSDTDYLESELLDFIRVRSDKAKQLLHSADEFWENLLRK</sequence>
<dbReference type="KEGG" id="vg:6386416"/>
<organism evidence="1 2">
    <name type="scientific">Xenopus laevis endogenous retrovirus Xen1</name>
    <dbReference type="NCBI Taxonomy" id="204873"/>
    <lineage>
        <taxon>Viruses</taxon>
        <taxon>Riboviria</taxon>
        <taxon>Pararnavirae</taxon>
        <taxon>Artverviricota</taxon>
        <taxon>Revtraviricetes</taxon>
        <taxon>Ortervirales</taxon>
        <taxon>Retroviridae</taxon>
    </lineage>
</organism>
<dbReference type="Proteomes" id="UP000106287">
    <property type="component" value="Segment"/>
</dbReference>
<name>Q8AEW1_9RETR</name>
<proteinExistence type="predicted"/>
<protein>
    <submittedName>
        <fullName evidence="1">Uncharacterized protein</fullName>
    </submittedName>
</protein>
<dbReference type="RefSeq" id="YP_001974421.1">
    <property type="nucleotide sequence ID" value="NC_010955.1"/>
</dbReference>
<reference evidence="1 2" key="1">
    <citation type="journal article" date="2003" name="Virology">
        <title>Complete nucleotide sequence of an endogenous retrovirus from the amphibian, Xenopus laevis.</title>
        <authorList>
            <person name="Kambol R."/>
            <person name="Kabat P."/>
            <person name="Tristem M."/>
        </authorList>
    </citation>
    <scope>NUCLEOTIDE SEQUENCE [LARGE SCALE GENOMIC DNA]</scope>
</reference>
<dbReference type="GeneID" id="6386416"/>
<dbReference type="EMBL" id="AJ506107">
    <property type="protein sequence ID" value="CAD44573.1"/>
    <property type="molecule type" value="Genomic_DNA"/>
</dbReference>
<evidence type="ECO:0000313" key="1">
    <source>
        <dbReference type="EMBL" id="CAD44573.1"/>
    </source>
</evidence>
<accession>Q8AEW1</accession>